<sequence>MDTLLRTPNKLEFFIPQFHGFERLSPNPSRVKLGVKKRTIRIGSTSTSSSSSALLDLVPETKKENLDFDLPLYDTSLNKVVDLAIVGGGPAGLAVAQQVSEAGLSVCSIDPSPKLIWPNNYGVWVDEFEAMDLVDCLDTTWSGAVVYINDGSEKDLSRPYGRVNRKQLKSKMLQKCITNGVRFHQAKASYLMIKAVVQNLIERCLQLYMNQKEVVETLLEQAKIEPGFTELVWQKLEEENREFFKAYYLRLMVKHQIMEFNKLLEQQVHHMQQMHPRGLTSVQNTNGSHIQSMNQKQLGYASEHTDQSLKSTNAHHPMASNLSNAYLNGSSTLNTNVSPSVNISTHARRADASPNMLPSQTTNMPPMMQGMNGGGGMIKSETVFTNPASFMYGGSGERNALDGHSAVRETPITSFSNESNNQQQLSDTLLDAAEASTFGFLGQIPRNFSLSDLTADFSQSSEILESYDKSPFLAPDAENFLDSCDRGEYQGDNKRLDTISEGFSYDNLGSSE</sequence>
<dbReference type="Proteomes" id="UP000886595">
    <property type="component" value="Unassembled WGS sequence"/>
</dbReference>
<dbReference type="PANTHER" id="PTHR31871">
    <property type="entry name" value="OS02G0137100 PROTEIN"/>
    <property type="match status" value="1"/>
</dbReference>
<evidence type="ECO:0000313" key="1">
    <source>
        <dbReference type="EMBL" id="KAG2242884.1"/>
    </source>
</evidence>
<proteinExistence type="predicted"/>
<name>A0A8X7NZ85_BRACI</name>
<gene>
    <name evidence="1" type="ORF">Bca52824_095275</name>
</gene>
<organism evidence="1 2">
    <name type="scientific">Brassica carinata</name>
    <name type="common">Ethiopian mustard</name>
    <name type="synonym">Abyssinian cabbage</name>
    <dbReference type="NCBI Taxonomy" id="52824"/>
    <lineage>
        <taxon>Eukaryota</taxon>
        <taxon>Viridiplantae</taxon>
        <taxon>Streptophyta</taxon>
        <taxon>Embryophyta</taxon>
        <taxon>Tracheophyta</taxon>
        <taxon>Spermatophyta</taxon>
        <taxon>Magnoliopsida</taxon>
        <taxon>eudicotyledons</taxon>
        <taxon>Gunneridae</taxon>
        <taxon>Pentapetalae</taxon>
        <taxon>rosids</taxon>
        <taxon>malvids</taxon>
        <taxon>Brassicales</taxon>
        <taxon>Brassicaceae</taxon>
        <taxon>Brassiceae</taxon>
        <taxon>Brassica</taxon>
    </lineage>
</organism>
<dbReference type="EMBL" id="JAAMPC010000324">
    <property type="protein sequence ID" value="KAG2242884.1"/>
    <property type="molecule type" value="Genomic_DNA"/>
</dbReference>
<dbReference type="Pfam" id="PF09713">
    <property type="entry name" value="A_thal_3526"/>
    <property type="match status" value="1"/>
</dbReference>
<dbReference type="NCBIfam" id="TIGR01589">
    <property type="entry name" value="A_thal_3526"/>
    <property type="match status" value="1"/>
</dbReference>
<dbReference type="Gene3D" id="3.50.50.60">
    <property type="entry name" value="FAD/NAD(P)-binding domain"/>
    <property type="match status" value="1"/>
</dbReference>
<dbReference type="SUPFAM" id="SSF51905">
    <property type="entry name" value="FAD/NAD(P)-binding domain"/>
    <property type="match status" value="1"/>
</dbReference>
<protein>
    <submittedName>
        <fullName evidence="1">Uncharacterized protein</fullName>
    </submittedName>
</protein>
<comment type="caution">
    <text evidence="1">The sequence shown here is derived from an EMBL/GenBank/DDBJ whole genome shotgun (WGS) entry which is preliminary data.</text>
</comment>
<dbReference type="Pfam" id="PF05834">
    <property type="entry name" value="Lycopene_cycl"/>
    <property type="match status" value="1"/>
</dbReference>
<dbReference type="InterPro" id="IPR036188">
    <property type="entry name" value="FAD/NAD-bd_sf"/>
</dbReference>
<dbReference type="InterPro" id="IPR006476">
    <property type="entry name" value="CHP01589_pln"/>
</dbReference>
<dbReference type="PANTHER" id="PTHR31871:SF1">
    <property type="entry name" value="HISTIDINE-TRNA LIGASE"/>
    <property type="match status" value="1"/>
</dbReference>
<dbReference type="AlphaFoldDB" id="A0A8X7NZ85"/>
<keyword evidence="2" id="KW-1185">Reference proteome</keyword>
<reference evidence="1 2" key="1">
    <citation type="submission" date="2020-02" db="EMBL/GenBank/DDBJ databases">
        <authorList>
            <person name="Ma Q."/>
            <person name="Huang Y."/>
            <person name="Song X."/>
            <person name="Pei D."/>
        </authorList>
    </citation>
    <scope>NUCLEOTIDE SEQUENCE [LARGE SCALE GENOMIC DNA]</scope>
    <source>
        <strain evidence="1">Sxm20200214</strain>
        <tissue evidence="1">Leaf</tissue>
    </source>
</reference>
<evidence type="ECO:0000313" key="2">
    <source>
        <dbReference type="Proteomes" id="UP000886595"/>
    </source>
</evidence>
<accession>A0A8X7NZ85</accession>
<dbReference type="OrthoDB" id="1620396at2759"/>